<evidence type="ECO:0000313" key="1">
    <source>
        <dbReference type="EMBL" id="EGC85853.1"/>
    </source>
</evidence>
<name>F0H8J8_9BACT</name>
<proteinExistence type="predicted"/>
<reference evidence="1 2" key="1">
    <citation type="submission" date="2011-02" db="EMBL/GenBank/DDBJ databases">
        <authorList>
            <person name="Durkin A.S."/>
            <person name="Madupu R."/>
            <person name="Torralba M."/>
            <person name="Gillis M."/>
            <person name="Methe B."/>
            <person name="Sutton G."/>
            <person name="Nelson K.E."/>
        </authorList>
    </citation>
    <scope>NUCLEOTIDE SEQUENCE [LARGE SCALE GENOMIC DNA]</scope>
    <source>
        <strain evidence="1 2">CRIS 18C-A</strain>
    </source>
</reference>
<accession>F0H8J8</accession>
<sequence>MDVNRASLEYRPGLTYEKRGHYPWSWKTFPWGSNAPVSIADLKDERWWGKSSESAPLYNTDCYRVLPVDGKCNDDGFSCRYYTRTHWIFYEGGGTNPWEDNVNKTWIMRSFSNQWFTRNHWDNNRGNYPVRLIASLKVDEFGERAPRQLIHVNGLENALHRKHDDTVHDWTRKRK</sequence>
<organism evidence="1 2">
    <name type="scientific">Prevotella denticola CRIS 18C-A</name>
    <dbReference type="NCBI Taxonomy" id="944557"/>
    <lineage>
        <taxon>Bacteria</taxon>
        <taxon>Pseudomonadati</taxon>
        <taxon>Bacteroidota</taxon>
        <taxon>Bacteroidia</taxon>
        <taxon>Bacteroidales</taxon>
        <taxon>Prevotellaceae</taxon>
        <taxon>Prevotella</taxon>
    </lineage>
</organism>
<dbReference type="RefSeq" id="WP_004353806.1">
    <property type="nucleotide sequence ID" value="NZ_AEXO01000092.1"/>
</dbReference>
<dbReference type="Proteomes" id="UP000003155">
    <property type="component" value="Unassembled WGS sequence"/>
</dbReference>
<keyword evidence="2" id="KW-1185">Reference proteome</keyword>
<evidence type="ECO:0000313" key="2">
    <source>
        <dbReference type="Proteomes" id="UP000003155"/>
    </source>
</evidence>
<protein>
    <submittedName>
        <fullName evidence="1">Uncharacterized protein</fullName>
    </submittedName>
</protein>
<gene>
    <name evidence="1" type="ORF">HMPREF9303_0673</name>
</gene>
<dbReference type="AlphaFoldDB" id="F0H8J8"/>
<dbReference type="EMBL" id="AEXO01000092">
    <property type="protein sequence ID" value="EGC85853.1"/>
    <property type="molecule type" value="Genomic_DNA"/>
</dbReference>
<comment type="caution">
    <text evidence="1">The sequence shown here is derived from an EMBL/GenBank/DDBJ whole genome shotgun (WGS) entry which is preliminary data.</text>
</comment>